<keyword evidence="5" id="KW-0282">Flagellum</keyword>
<dbReference type="AlphaFoldDB" id="A0A816G1A3"/>
<evidence type="ECO:0000256" key="11">
    <source>
        <dbReference type="ARBA" id="ARBA00041557"/>
    </source>
</evidence>
<evidence type="ECO:0000313" key="13">
    <source>
        <dbReference type="EMBL" id="CAF1563229.1"/>
    </source>
</evidence>
<dbReference type="Proteomes" id="UP000663834">
    <property type="component" value="Unassembled WGS sequence"/>
</dbReference>
<evidence type="ECO:0000313" key="15">
    <source>
        <dbReference type="EMBL" id="CAF2075253.1"/>
    </source>
</evidence>
<dbReference type="InterPro" id="IPR015943">
    <property type="entry name" value="WD40/YVTN_repeat-like_dom_sf"/>
</dbReference>
<evidence type="ECO:0000256" key="9">
    <source>
        <dbReference type="ARBA" id="ARBA00024190"/>
    </source>
</evidence>
<dbReference type="InterPro" id="IPR036322">
    <property type="entry name" value="WD40_repeat_dom_sf"/>
</dbReference>
<name>A0A816G1A3_9BILA</name>
<evidence type="ECO:0000256" key="4">
    <source>
        <dbReference type="ARBA" id="ARBA00022737"/>
    </source>
</evidence>
<reference evidence="14" key="1">
    <citation type="submission" date="2021-02" db="EMBL/GenBank/DDBJ databases">
        <authorList>
            <person name="Nowell W R."/>
        </authorList>
    </citation>
    <scope>NUCLEOTIDE SEQUENCE</scope>
</reference>
<organism evidence="14 17">
    <name type="scientific">Rotaria magnacalcarata</name>
    <dbReference type="NCBI Taxonomy" id="392030"/>
    <lineage>
        <taxon>Eukaryota</taxon>
        <taxon>Metazoa</taxon>
        <taxon>Spiralia</taxon>
        <taxon>Gnathifera</taxon>
        <taxon>Rotifera</taxon>
        <taxon>Eurotatoria</taxon>
        <taxon>Bdelloidea</taxon>
        <taxon>Philodinida</taxon>
        <taxon>Philodinidae</taxon>
        <taxon>Rotaria</taxon>
    </lineage>
</organism>
<evidence type="ECO:0000256" key="3">
    <source>
        <dbReference type="ARBA" id="ARBA00022574"/>
    </source>
</evidence>
<keyword evidence="3 12" id="KW-0853">WD repeat</keyword>
<evidence type="ECO:0000256" key="2">
    <source>
        <dbReference type="ARBA" id="ARBA00022490"/>
    </source>
</evidence>
<dbReference type="Proteomes" id="UP000663824">
    <property type="component" value="Unassembled WGS sequence"/>
</dbReference>
<dbReference type="Proteomes" id="UP000663855">
    <property type="component" value="Unassembled WGS sequence"/>
</dbReference>
<comment type="caution">
    <text evidence="14">The sequence shown here is derived from an EMBL/GenBank/DDBJ whole genome shotgun (WGS) entry which is preliminary data.</text>
</comment>
<evidence type="ECO:0000313" key="16">
    <source>
        <dbReference type="EMBL" id="CAF3793162.1"/>
    </source>
</evidence>
<feature type="repeat" description="WD" evidence="12">
    <location>
        <begin position="661"/>
        <end position="693"/>
    </location>
</feature>
<dbReference type="Pfam" id="PF00400">
    <property type="entry name" value="WD40"/>
    <property type="match status" value="1"/>
</dbReference>
<evidence type="ECO:0000256" key="5">
    <source>
        <dbReference type="ARBA" id="ARBA00022846"/>
    </source>
</evidence>
<keyword evidence="8" id="KW-0966">Cell projection</keyword>
<evidence type="ECO:0000313" key="17">
    <source>
        <dbReference type="Proteomes" id="UP000663834"/>
    </source>
</evidence>
<keyword evidence="7" id="KW-0206">Cytoskeleton</keyword>
<evidence type="ECO:0000256" key="7">
    <source>
        <dbReference type="ARBA" id="ARBA00023212"/>
    </source>
</evidence>
<dbReference type="PROSITE" id="PS50082">
    <property type="entry name" value="WD_REPEATS_2"/>
    <property type="match status" value="1"/>
</dbReference>
<dbReference type="GO" id="GO:0045503">
    <property type="term" value="F:dynein light chain binding"/>
    <property type="evidence" value="ECO:0007669"/>
    <property type="project" value="TreeGrafter"/>
</dbReference>
<accession>A0A816G1A3</accession>
<dbReference type="InterPro" id="IPR001680">
    <property type="entry name" value="WD40_rpt"/>
</dbReference>
<evidence type="ECO:0000256" key="8">
    <source>
        <dbReference type="ARBA" id="ARBA00023273"/>
    </source>
</evidence>
<dbReference type="EMBL" id="CAJNOV010014867">
    <property type="protein sequence ID" value="CAF1563229.1"/>
    <property type="molecule type" value="Genomic_DNA"/>
</dbReference>
<evidence type="ECO:0000256" key="10">
    <source>
        <dbReference type="ARBA" id="ARBA00040002"/>
    </source>
</evidence>
<dbReference type="GO" id="GO:0003341">
    <property type="term" value="P:cilium movement"/>
    <property type="evidence" value="ECO:0007669"/>
    <property type="project" value="TreeGrafter"/>
</dbReference>
<dbReference type="OrthoDB" id="10259804at2759"/>
<keyword evidence="6" id="KW-0969">Cilium</keyword>
<dbReference type="EMBL" id="CAJNOW010018796">
    <property type="protein sequence ID" value="CAF1667989.1"/>
    <property type="molecule type" value="Genomic_DNA"/>
</dbReference>
<dbReference type="Proteomes" id="UP000676336">
    <property type="component" value="Unassembled WGS sequence"/>
</dbReference>
<dbReference type="Gene3D" id="2.130.10.10">
    <property type="entry name" value="YVTN repeat-like/Quinoprotein amine dehydrogenase"/>
    <property type="match status" value="2"/>
</dbReference>
<sequence length="827" mass="95003">MSCGRHRRRSIVSSTLNSRLNNQHKCSISKTKPTEKFHQISHSREGNHAGNLAEQISRENTMGFDRFQILDDHGTDVTPRLITDYLQVNRKNLREDRKAREVENKLVLENQEQSVSEKSILNRTNSTSNLVHTAALFSIGEKTTLDIGTRIILESEHLLDQTENDRISHNESINQAYQTTFLPGLGLDCIDSLKDDVVLSESETTFILDLTSHIVYQEDHDKYNEINEKNKIYVNLCKNRQSNDLYIERGMQTFNDLPKHKQINTDPVLTRSQQSWSNMWDLYDSAVETNQHEDHIHRRYAIYRSQDLYDNKIKNNEYQNNIVEEKTFSSQSSPRLFSQDSLGKMTLPQNNCFQLKDSTKTELPDIDVDAFIMERILNLSTYHIKQVIYRGINTNVTVNQEHNRTSITKDMNNESINKKELSSTKNLILSLERLWHYSCYLTHNRNVSCLCWNEKNHDLLTVGYGKFQYNNDKEGLVCCWNAKNPEFPERYYQTDAGVTSLSFSLKRPNLLAVGLFNGNICIFDVNQNNTSPIVDTNENDKKHSKPVWQIYWNEQDRSFEINNIETLVSISSDGRMTQWILRKEFEATDVMHFKSYNSSQTTCQALKKDNKTNNNGYFSKLVGGLCFDVHLNDKTIYLCGTDEGSIHRCSTIYNEKYLESYIGHTGPVYKVHWSPFAENIFLSASADWTVRLWMIGCDQSCMIVSSSNSKIFFDAIWSPKSSTMFCCVSENTIEIWDLSKSTLDPICIATSANQRTLTSIAYATDSDCVLVGTSDGAVWIYHLANLSSSANANDLITIVQQNLLGQLGSREKNNIYRETSFTSIQSN</sequence>
<dbReference type="PROSITE" id="PS50294">
    <property type="entry name" value="WD_REPEATS_REGION"/>
    <property type="match status" value="1"/>
</dbReference>
<proteinExistence type="predicted"/>
<comment type="subcellular location">
    <subcellularLocation>
        <location evidence="1">Cytoplasm</location>
        <location evidence="1">Cytoskeleton</location>
        <location evidence="1">Flagellum axoneme</location>
    </subcellularLocation>
    <subcellularLocation>
        <location evidence="9">Dynein axonemal particle</location>
    </subcellularLocation>
</comment>
<evidence type="ECO:0000256" key="1">
    <source>
        <dbReference type="ARBA" id="ARBA00004611"/>
    </source>
</evidence>
<dbReference type="InterPro" id="IPR050687">
    <property type="entry name" value="Dynein_IC"/>
</dbReference>
<keyword evidence="4" id="KW-0677">Repeat</keyword>
<dbReference type="SUPFAM" id="SSF50978">
    <property type="entry name" value="WD40 repeat-like"/>
    <property type="match status" value="1"/>
</dbReference>
<evidence type="ECO:0000313" key="14">
    <source>
        <dbReference type="EMBL" id="CAF1667989.1"/>
    </source>
</evidence>
<dbReference type="GO" id="GO:0045504">
    <property type="term" value="F:dynein heavy chain binding"/>
    <property type="evidence" value="ECO:0007669"/>
    <property type="project" value="TreeGrafter"/>
</dbReference>
<dbReference type="GO" id="GO:0005858">
    <property type="term" value="C:axonemal dynein complex"/>
    <property type="evidence" value="ECO:0007669"/>
    <property type="project" value="TreeGrafter"/>
</dbReference>
<keyword evidence="2" id="KW-0963">Cytoplasm</keyword>
<dbReference type="EMBL" id="CAJOBI010000092">
    <property type="protein sequence ID" value="CAF3793162.1"/>
    <property type="molecule type" value="Genomic_DNA"/>
</dbReference>
<dbReference type="SMART" id="SM00320">
    <property type="entry name" value="WD40"/>
    <property type="match status" value="6"/>
</dbReference>
<dbReference type="PANTHER" id="PTHR12442:SF12">
    <property type="entry name" value="DYNEIN AXONEMAL INTERMEDIATE CHAIN 4"/>
    <property type="match status" value="1"/>
</dbReference>
<evidence type="ECO:0000256" key="12">
    <source>
        <dbReference type="PROSITE-ProRule" id="PRU00221"/>
    </source>
</evidence>
<dbReference type="PANTHER" id="PTHR12442">
    <property type="entry name" value="DYNEIN INTERMEDIATE CHAIN"/>
    <property type="match status" value="1"/>
</dbReference>
<protein>
    <recommendedName>
        <fullName evidence="10">Dynein axonemal intermediate chain 4</fullName>
    </recommendedName>
    <alternativeName>
        <fullName evidence="11">WD repeat-containing protein 78</fullName>
    </alternativeName>
</protein>
<dbReference type="EMBL" id="CAJNRE010008703">
    <property type="protein sequence ID" value="CAF2075253.1"/>
    <property type="molecule type" value="Genomic_DNA"/>
</dbReference>
<dbReference type="FunFam" id="2.130.10.10:FF:001248">
    <property type="entry name" value="WD repeat domain 78"/>
    <property type="match status" value="1"/>
</dbReference>
<gene>
    <name evidence="13" type="ORF">CJN711_LOCUS31313</name>
    <name evidence="14" type="ORF">KQP761_LOCUS33549</name>
    <name evidence="15" type="ORF">MBJ925_LOCUS17451</name>
    <name evidence="16" type="ORF">SMN809_LOCUS750</name>
</gene>
<evidence type="ECO:0000256" key="6">
    <source>
        <dbReference type="ARBA" id="ARBA00023069"/>
    </source>
</evidence>
<dbReference type="GO" id="GO:0120293">
    <property type="term" value="C:dynein axonemal particle"/>
    <property type="evidence" value="ECO:0007669"/>
    <property type="project" value="UniProtKB-SubCell"/>
</dbReference>